<organism evidence="1 2">
    <name type="scientific">Saprolegnia diclina (strain VS20)</name>
    <dbReference type="NCBI Taxonomy" id="1156394"/>
    <lineage>
        <taxon>Eukaryota</taxon>
        <taxon>Sar</taxon>
        <taxon>Stramenopiles</taxon>
        <taxon>Oomycota</taxon>
        <taxon>Saprolegniomycetes</taxon>
        <taxon>Saprolegniales</taxon>
        <taxon>Saprolegniaceae</taxon>
        <taxon>Saprolegnia</taxon>
    </lineage>
</organism>
<evidence type="ECO:0000313" key="1">
    <source>
        <dbReference type="EMBL" id="EQC38107.1"/>
    </source>
</evidence>
<accession>T0S5X6</accession>
<dbReference type="VEuPathDB" id="FungiDB:SDRG_04537"/>
<gene>
    <name evidence="1" type="ORF">SDRG_04537</name>
</gene>
<sequence length="80" mass="9000">MAPEVVGSDESIGVYSLGVVLTELDTHRILSRPKRFLVADESCLRWFVELAHACTARYSKRRPTARHVAAQLDDHNQVLP</sequence>
<dbReference type="Proteomes" id="UP000030762">
    <property type="component" value="Unassembled WGS sequence"/>
</dbReference>
<evidence type="ECO:0008006" key="3">
    <source>
        <dbReference type="Google" id="ProtNLM"/>
    </source>
</evidence>
<dbReference type="GeneID" id="19945264"/>
<dbReference type="EMBL" id="JH767142">
    <property type="protein sequence ID" value="EQC38107.1"/>
    <property type="molecule type" value="Genomic_DNA"/>
</dbReference>
<dbReference type="SUPFAM" id="SSF56112">
    <property type="entry name" value="Protein kinase-like (PK-like)"/>
    <property type="match status" value="1"/>
</dbReference>
<dbReference type="AlphaFoldDB" id="T0S5X6"/>
<reference evidence="1 2" key="1">
    <citation type="submission" date="2012-04" db="EMBL/GenBank/DDBJ databases">
        <title>The Genome Sequence of Saprolegnia declina VS20.</title>
        <authorList>
            <consortium name="The Broad Institute Genome Sequencing Platform"/>
            <person name="Russ C."/>
            <person name="Nusbaum C."/>
            <person name="Tyler B."/>
            <person name="van West P."/>
            <person name="Dieguez-Uribeondo J."/>
            <person name="de Bruijn I."/>
            <person name="Tripathy S."/>
            <person name="Jiang R."/>
            <person name="Young S.K."/>
            <person name="Zeng Q."/>
            <person name="Gargeya S."/>
            <person name="Fitzgerald M."/>
            <person name="Haas B."/>
            <person name="Abouelleil A."/>
            <person name="Alvarado L."/>
            <person name="Arachchi H.M."/>
            <person name="Berlin A."/>
            <person name="Chapman S.B."/>
            <person name="Goldberg J."/>
            <person name="Griggs A."/>
            <person name="Gujja S."/>
            <person name="Hansen M."/>
            <person name="Howarth C."/>
            <person name="Imamovic A."/>
            <person name="Larimer J."/>
            <person name="McCowen C."/>
            <person name="Montmayeur A."/>
            <person name="Murphy C."/>
            <person name="Neiman D."/>
            <person name="Pearson M."/>
            <person name="Priest M."/>
            <person name="Roberts A."/>
            <person name="Saif S."/>
            <person name="Shea T."/>
            <person name="Sisk P."/>
            <person name="Sykes S."/>
            <person name="Wortman J."/>
            <person name="Nusbaum C."/>
            <person name="Birren B."/>
        </authorList>
    </citation>
    <scope>NUCLEOTIDE SEQUENCE [LARGE SCALE GENOMIC DNA]</scope>
    <source>
        <strain evidence="1 2">VS20</strain>
    </source>
</reference>
<dbReference type="InParanoid" id="T0S5X6"/>
<dbReference type="Gene3D" id="1.10.510.10">
    <property type="entry name" value="Transferase(Phosphotransferase) domain 1"/>
    <property type="match status" value="1"/>
</dbReference>
<name>T0S5X6_SAPDV</name>
<proteinExistence type="predicted"/>
<protein>
    <recommendedName>
        <fullName evidence="3">Protein kinase domain-containing protein</fullName>
    </recommendedName>
</protein>
<dbReference type="InterPro" id="IPR011009">
    <property type="entry name" value="Kinase-like_dom_sf"/>
</dbReference>
<dbReference type="OrthoDB" id="4062651at2759"/>
<evidence type="ECO:0000313" key="2">
    <source>
        <dbReference type="Proteomes" id="UP000030762"/>
    </source>
</evidence>
<keyword evidence="2" id="KW-1185">Reference proteome</keyword>
<dbReference type="RefSeq" id="XP_008608434.1">
    <property type="nucleotide sequence ID" value="XM_008610212.1"/>
</dbReference>